<accession>A0ABV3ZDD0</accession>
<evidence type="ECO:0000313" key="3">
    <source>
        <dbReference type="Proteomes" id="UP001560573"/>
    </source>
</evidence>
<keyword evidence="1" id="KW-0812">Transmembrane</keyword>
<protein>
    <recommendedName>
        <fullName evidence="4">DUF748 domain-containing protein</fullName>
    </recommendedName>
</protein>
<keyword evidence="1" id="KW-0472">Membrane</keyword>
<proteinExistence type="predicted"/>
<reference evidence="2 3" key="1">
    <citation type="submission" date="2023-07" db="EMBL/GenBank/DDBJ databases">
        <authorList>
            <person name="Lian W.-H."/>
        </authorList>
    </citation>
    <scope>NUCLEOTIDE SEQUENCE [LARGE SCALE GENOMIC DNA]</scope>
    <source>
        <strain evidence="2 3">SYSU DXS3180</strain>
    </source>
</reference>
<evidence type="ECO:0000313" key="2">
    <source>
        <dbReference type="EMBL" id="MEX6687520.1"/>
    </source>
</evidence>
<name>A0ABV3ZDD0_9BACT</name>
<evidence type="ECO:0008006" key="4">
    <source>
        <dbReference type="Google" id="ProtNLM"/>
    </source>
</evidence>
<keyword evidence="3" id="KW-1185">Reference proteome</keyword>
<organism evidence="2 3">
    <name type="scientific">Danxiaibacter flavus</name>
    <dbReference type="NCBI Taxonomy" id="3049108"/>
    <lineage>
        <taxon>Bacteria</taxon>
        <taxon>Pseudomonadati</taxon>
        <taxon>Bacteroidota</taxon>
        <taxon>Chitinophagia</taxon>
        <taxon>Chitinophagales</taxon>
        <taxon>Chitinophagaceae</taxon>
        <taxon>Danxiaibacter</taxon>
    </lineage>
</organism>
<feature type="transmembrane region" description="Helical" evidence="1">
    <location>
        <begin position="5"/>
        <end position="23"/>
    </location>
</feature>
<comment type="caution">
    <text evidence="2">The sequence shown here is derived from an EMBL/GenBank/DDBJ whole genome shotgun (WGS) entry which is preliminary data.</text>
</comment>
<gene>
    <name evidence="2" type="ORF">QTN47_08465</name>
</gene>
<sequence length="561" mass="63385">MKKALLIGGGILIALAIGLFFYLKNRKLTDFNPLIREKLQSLVLKGSDSLYRLTFDTLIADVIDSRLTVTKIVLTPDTTVLQKMRNTGNAPKDIFKVSLDSLVVDGLNIADFTSNKNVDLNVLHVRQPSVEVFHAKTPKQDSADRLKLSTLRIRIAKQMNHLAINKVQILDMNVQLHTLSNDTVQKTSKFRNVNFLLDDVLIDSVAAIDSTRFMYSKQALISLQDLKFRTKDSLYLIGLDSITINASEKNVLISNFYIKPNGTNKAFRNKLKFIKERYTGQFKTVELKQISWWSIASSDYFRADEVHMNNGSLEVYTDRSLPPFPRSKVGNFPHQLLMKSPFPINLKRLKVTNFDLSYQEFNPKTDEKGEVSFKDINGTLENITNDPQLIAQNNIMKLDASAKPMGEGKLDAIFKFYLDKAKDGIFSVDAFLHPMDGRAFDKATRPLGMFGVEKATIKGMDVHVDGTNYNGRGTVVLKYDDLQIAALKQDGDKLKKRGFLSFIANSFVLIPSNPEKNTPVRKASAYYRRDVHKSFFSIIWKTILIGIMKTVGFDSGVKKVK</sequence>
<evidence type="ECO:0000256" key="1">
    <source>
        <dbReference type="SAM" id="Phobius"/>
    </source>
</evidence>
<dbReference type="EMBL" id="JAULBC010000002">
    <property type="protein sequence ID" value="MEX6687520.1"/>
    <property type="molecule type" value="Genomic_DNA"/>
</dbReference>
<dbReference type="Proteomes" id="UP001560573">
    <property type="component" value="Unassembled WGS sequence"/>
</dbReference>
<keyword evidence="1" id="KW-1133">Transmembrane helix</keyword>
<dbReference type="RefSeq" id="WP_369328925.1">
    <property type="nucleotide sequence ID" value="NZ_JAULBC010000002.1"/>
</dbReference>